<sequence length="65" mass="7062">MFRRLSTNQLIDVANSKCSSIHRLSLPSTTPSWMGSASVSCDMSSPLYPMAPSPFARRVGSKEVS</sequence>
<protein>
    <submittedName>
        <fullName evidence="1">Uncharacterized protein</fullName>
    </submittedName>
</protein>
<keyword evidence="2" id="KW-1185">Reference proteome</keyword>
<proteinExistence type="predicted"/>
<reference evidence="2" key="2">
    <citation type="submission" date="2015-01" db="EMBL/GenBank/DDBJ databases">
        <title>Evolutionary Origins and Diversification of the Mycorrhizal Mutualists.</title>
        <authorList>
            <consortium name="DOE Joint Genome Institute"/>
            <consortium name="Mycorrhizal Genomics Consortium"/>
            <person name="Kohler A."/>
            <person name="Kuo A."/>
            <person name="Nagy L.G."/>
            <person name="Floudas D."/>
            <person name="Copeland A."/>
            <person name="Barry K.W."/>
            <person name="Cichocki N."/>
            <person name="Veneault-Fourrey C."/>
            <person name="LaButti K."/>
            <person name="Lindquist E.A."/>
            <person name="Lipzen A."/>
            <person name="Lundell T."/>
            <person name="Morin E."/>
            <person name="Murat C."/>
            <person name="Riley R."/>
            <person name="Ohm R."/>
            <person name="Sun H."/>
            <person name="Tunlid A."/>
            <person name="Henrissat B."/>
            <person name="Grigoriev I.V."/>
            <person name="Hibbett D.S."/>
            <person name="Martin F."/>
        </authorList>
    </citation>
    <scope>NUCLEOTIDE SEQUENCE [LARGE SCALE GENOMIC DNA]</scope>
    <source>
        <strain evidence="2">UH-Slu-Lm8-n1</strain>
    </source>
</reference>
<dbReference type="EMBL" id="KN835344">
    <property type="protein sequence ID" value="KIK39404.1"/>
    <property type="molecule type" value="Genomic_DNA"/>
</dbReference>
<dbReference type="InParanoid" id="A0A0D0AMW7"/>
<dbReference type="Proteomes" id="UP000054485">
    <property type="component" value="Unassembled WGS sequence"/>
</dbReference>
<evidence type="ECO:0000313" key="1">
    <source>
        <dbReference type="EMBL" id="KIK39404.1"/>
    </source>
</evidence>
<reference evidence="1 2" key="1">
    <citation type="submission" date="2014-04" db="EMBL/GenBank/DDBJ databases">
        <authorList>
            <consortium name="DOE Joint Genome Institute"/>
            <person name="Kuo A."/>
            <person name="Ruytinx J."/>
            <person name="Rineau F."/>
            <person name="Colpaert J."/>
            <person name="Kohler A."/>
            <person name="Nagy L.G."/>
            <person name="Floudas D."/>
            <person name="Copeland A."/>
            <person name="Barry K.W."/>
            <person name="Cichocki N."/>
            <person name="Veneault-Fourrey C."/>
            <person name="LaButti K."/>
            <person name="Lindquist E.A."/>
            <person name="Lipzen A."/>
            <person name="Lundell T."/>
            <person name="Morin E."/>
            <person name="Murat C."/>
            <person name="Sun H."/>
            <person name="Tunlid A."/>
            <person name="Henrissat B."/>
            <person name="Grigoriev I.V."/>
            <person name="Hibbett D.S."/>
            <person name="Martin F."/>
            <person name="Nordberg H.P."/>
            <person name="Cantor M.N."/>
            <person name="Hua S.X."/>
        </authorList>
    </citation>
    <scope>NUCLEOTIDE SEQUENCE [LARGE SCALE GENOMIC DNA]</scope>
    <source>
        <strain evidence="1 2">UH-Slu-Lm8-n1</strain>
    </source>
</reference>
<name>A0A0D0AMW7_9AGAM</name>
<evidence type="ECO:0000313" key="2">
    <source>
        <dbReference type="Proteomes" id="UP000054485"/>
    </source>
</evidence>
<dbReference type="AlphaFoldDB" id="A0A0D0AMW7"/>
<accession>A0A0D0AMW7</accession>
<dbReference type="HOGENOM" id="CLU_2851224_0_0_1"/>
<organism evidence="1 2">
    <name type="scientific">Suillus luteus UH-Slu-Lm8-n1</name>
    <dbReference type="NCBI Taxonomy" id="930992"/>
    <lineage>
        <taxon>Eukaryota</taxon>
        <taxon>Fungi</taxon>
        <taxon>Dikarya</taxon>
        <taxon>Basidiomycota</taxon>
        <taxon>Agaricomycotina</taxon>
        <taxon>Agaricomycetes</taxon>
        <taxon>Agaricomycetidae</taxon>
        <taxon>Boletales</taxon>
        <taxon>Suillineae</taxon>
        <taxon>Suillaceae</taxon>
        <taxon>Suillus</taxon>
    </lineage>
</organism>
<gene>
    <name evidence="1" type="ORF">CY34DRAFT_808345</name>
</gene>